<dbReference type="NCBIfam" id="TIGR00385">
    <property type="entry name" value="dsbE"/>
    <property type="match status" value="1"/>
</dbReference>
<dbReference type="InterPro" id="IPR050553">
    <property type="entry name" value="Thioredoxin_ResA/DsbE_sf"/>
</dbReference>
<evidence type="ECO:0000313" key="9">
    <source>
        <dbReference type="Proteomes" id="UP001501699"/>
    </source>
</evidence>
<dbReference type="PANTHER" id="PTHR42852">
    <property type="entry name" value="THIOL:DISULFIDE INTERCHANGE PROTEIN DSBE"/>
    <property type="match status" value="1"/>
</dbReference>
<dbReference type="Gene3D" id="3.40.30.10">
    <property type="entry name" value="Glutaredoxin"/>
    <property type="match status" value="1"/>
</dbReference>
<keyword evidence="6" id="KW-0812">Transmembrane</keyword>
<dbReference type="SUPFAM" id="SSF52833">
    <property type="entry name" value="Thioredoxin-like"/>
    <property type="match status" value="1"/>
</dbReference>
<evidence type="ECO:0000259" key="7">
    <source>
        <dbReference type="PROSITE" id="PS51352"/>
    </source>
</evidence>
<evidence type="ECO:0000256" key="3">
    <source>
        <dbReference type="ARBA" id="ARBA00022748"/>
    </source>
</evidence>
<dbReference type="InterPro" id="IPR013766">
    <property type="entry name" value="Thioredoxin_domain"/>
</dbReference>
<evidence type="ECO:0000256" key="4">
    <source>
        <dbReference type="ARBA" id="ARBA00023157"/>
    </source>
</evidence>
<sequence>MKNTSQKIKKNTSLSIIFGLLGPFVFFSLLIVLFFYLIGRRYPNDTSLLPNSYVEKSAPQINLPLLDNENHLLHSDQFKGRITLVNFWGSWCSFCRKEHPFLMKIAQDKRFDLIGINYKDNKENAQRFLNRFGNPFKVIGFDASGYTAINWGVYGAPETFLLNKDCIIIAKHAGPLTWQIYQNKILPKIEKAIMQENTPNNNTLMHKDKALLSHIEE</sequence>
<comment type="caution">
    <text evidence="8">The sequence shown here is derived from an EMBL/GenBank/DDBJ whole genome shotgun (WGS) entry which is preliminary data.</text>
</comment>
<dbReference type="EMBL" id="BAABJA010000001">
    <property type="protein sequence ID" value="GAA4658917.1"/>
    <property type="molecule type" value="Genomic_DNA"/>
</dbReference>
<dbReference type="RefSeq" id="WP_345118334.1">
    <property type="nucleotide sequence ID" value="NZ_BAABJA010000001.1"/>
</dbReference>
<comment type="similarity">
    <text evidence="2">Belongs to the thioredoxin family. DsbE subfamily.</text>
</comment>
<feature type="domain" description="Thioredoxin" evidence="7">
    <location>
        <begin position="52"/>
        <end position="194"/>
    </location>
</feature>
<accession>A0ABP8VCB5</accession>
<proteinExistence type="inferred from homology"/>
<evidence type="ECO:0000256" key="1">
    <source>
        <dbReference type="ARBA" id="ARBA00004196"/>
    </source>
</evidence>
<dbReference type="InterPro" id="IPR036249">
    <property type="entry name" value="Thioredoxin-like_sf"/>
</dbReference>
<gene>
    <name evidence="8" type="ORF">GCM10023262_03120</name>
</gene>
<dbReference type="Pfam" id="PF08534">
    <property type="entry name" value="Redoxin"/>
    <property type="match status" value="1"/>
</dbReference>
<dbReference type="PANTHER" id="PTHR42852:SF6">
    <property type="entry name" value="THIOL:DISULFIDE INTERCHANGE PROTEIN DSBE"/>
    <property type="match status" value="1"/>
</dbReference>
<keyword evidence="9" id="KW-1185">Reference proteome</keyword>
<keyword evidence="4" id="KW-1015">Disulfide bond</keyword>
<organism evidence="8 9">
    <name type="scientific">Bartonella pachyuromydis</name>
    <dbReference type="NCBI Taxonomy" id="931097"/>
    <lineage>
        <taxon>Bacteria</taxon>
        <taxon>Pseudomonadati</taxon>
        <taxon>Pseudomonadota</taxon>
        <taxon>Alphaproteobacteria</taxon>
        <taxon>Hyphomicrobiales</taxon>
        <taxon>Bartonellaceae</taxon>
        <taxon>Bartonella</taxon>
    </lineage>
</organism>
<evidence type="ECO:0000256" key="5">
    <source>
        <dbReference type="ARBA" id="ARBA00023284"/>
    </source>
</evidence>
<protein>
    <recommendedName>
        <fullName evidence="7">Thioredoxin domain-containing protein</fullName>
    </recommendedName>
</protein>
<evidence type="ECO:0000256" key="6">
    <source>
        <dbReference type="SAM" id="Phobius"/>
    </source>
</evidence>
<dbReference type="Proteomes" id="UP001501699">
    <property type="component" value="Unassembled WGS sequence"/>
</dbReference>
<keyword evidence="3" id="KW-0201">Cytochrome c-type biogenesis</keyword>
<dbReference type="InterPro" id="IPR013740">
    <property type="entry name" value="Redoxin"/>
</dbReference>
<keyword evidence="5" id="KW-0676">Redox-active center</keyword>
<name>A0ABP8VCB5_9HYPH</name>
<dbReference type="InterPro" id="IPR004799">
    <property type="entry name" value="Periplasmic_diS_OxRdtase_DsbE"/>
</dbReference>
<keyword evidence="6" id="KW-0472">Membrane</keyword>
<dbReference type="CDD" id="cd03010">
    <property type="entry name" value="TlpA_like_DsbE"/>
    <property type="match status" value="1"/>
</dbReference>
<dbReference type="PROSITE" id="PS51352">
    <property type="entry name" value="THIOREDOXIN_2"/>
    <property type="match status" value="1"/>
</dbReference>
<comment type="subcellular location">
    <subcellularLocation>
        <location evidence="1">Cell envelope</location>
    </subcellularLocation>
</comment>
<evidence type="ECO:0000313" key="8">
    <source>
        <dbReference type="EMBL" id="GAA4658917.1"/>
    </source>
</evidence>
<keyword evidence="6" id="KW-1133">Transmembrane helix</keyword>
<reference evidence="9" key="1">
    <citation type="journal article" date="2019" name="Int. J. Syst. Evol. Microbiol.">
        <title>The Global Catalogue of Microorganisms (GCM) 10K type strain sequencing project: providing services to taxonomists for standard genome sequencing and annotation.</title>
        <authorList>
            <consortium name="The Broad Institute Genomics Platform"/>
            <consortium name="The Broad Institute Genome Sequencing Center for Infectious Disease"/>
            <person name="Wu L."/>
            <person name="Ma J."/>
        </authorList>
    </citation>
    <scope>NUCLEOTIDE SEQUENCE [LARGE SCALE GENOMIC DNA]</scope>
    <source>
        <strain evidence="9">JCM 17714</strain>
    </source>
</reference>
<evidence type="ECO:0000256" key="2">
    <source>
        <dbReference type="ARBA" id="ARBA00007758"/>
    </source>
</evidence>
<feature type="transmembrane region" description="Helical" evidence="6">
    <location>
        <begin position="12"/>
        <end position="38"/>
    </location>
</feature>